<protein>
    <submittedName>
        <fullName evidence="2">Uncharacterized protein</fullName>
    </submittedName>
</protein>
<evidence type="ECO:0000256" key="1">
    <source>
        <dbReference type="SAM" id="MobiDB-lite"/>
    </source>
</evidence>
<feature type="region of interest" description="Disordered" evidence="1">
    <location>
        <begin position="67"/>
        <end position="86"/>
    </location>
</feature>
<dbReference type="OrthoDB" id="5212574at2759"/>
<organism evidence="2 3">
    <name type="scientific">Allacma fusca</name>
    <dbReference type="NCBI Taxonomy" id="39272"/>
    <lineage>
        <taxon>Eukaryota</taxon>
        <taxon>Metazoa</taxon>
        <taxon>Ecdysozoa</taxon>
        <taxon>Arthropoda</taxon>
        <taxon>Hexapoda</taxon>
        <taxon>Collembola</taxon>
        <taxon>Symphypleona</taxon>
        <taxon>Sminthuridae</taxon>
        <taxon>Allacma</taxon>
    </lineage>
</organism>
<proteinExistence type="predicted"/>
<name>A0A8J2JXQ8_9HEXA</name>
<keyword evidence="3" id="KW-1185">Reference proteome</keyword>
<feature type="non-terminal residue" evidence="2">
    <location>
        <position position="86"/>
    </location>
</feature>
<sequence length="86" mass="9376">MNDDDSDDEDIILPTLVQDNIEETSQSMLLHFDEENKLPSSNDVAQSASTPRFEVIRIKADEEQAGAGNSTLVEATTDVTPSVNIP</sequence>
<comment type="caution">
    <text evidence="2">The sequence shown here is derived from an EMBL/GenBank/DDBJ whole genome shotgun (WGS) entry which is preliminary data.</text>
</comment>
<accession>A0A8J2JXQ8</accession>
<evidence type="ECO:0000313" key="2">
    <source>
        <dbReference type="EMBL" id="CAG7716378.1"/>
    </source>
</evidence>
<dbReference type="AlphaFoldDB" id="A0A8J2JXQ8"/>
<dbReference type="Proteomes" id="UP000708208">
    <property type="component" value="Unassembled WGS sequence"/>
</dbReference>
<feature type="non-terminal residue" evidence="2">
    <location>
        <position position="1"/>
    </location>
</feature>
<evidence type="ECO:0000313" key="3">
    <source>
        <dbReference type="Proteomes" id="UP000708208"/>
    </source>
</evidence>
<gene>
    <name evidence="2" type="ORF">AFUS01_LOCUS5891</name>
</gene>
<dbReference type="EMBL" id="CAJVCH010038179">
    <property type="protein sequence ID" value="CAG7716378.1"/>
    <property type="molecule type" value="Genomic_DNA"/>
</dbReference>
<reference evidence="2" key="1">
    <citation type="submission" date="2021-06" db="EMBL/GenBank/DDBJ databases">
        <authorList>
            <person name="Hodson N. C."/>
            <person name="Mongue J. A."/>
            <person name="Jaron S. K."/>
        </authorList>
    </citation>
    <scope>NUCLEOTIDE SEQUENCE</scope>
</reference>